<dbReference type="Proteomes" id="UP000535020">
    <property type="component" value="Unassembled WGS sequence"/>
</dbReference>
<accession>A0A7Y9C648</accession>
<organism evidence="7 8">
    <name type="scientific">Flavobacterium agri</name>
    <dbReference type="NCBI Taxonomy" id="2743471"/>
    <lineage>
        <taxon>Bacteria</taxon>
        <taxon>Pseudomonadati</taxon>
        <taxon>Bacteroidota</taxon>
        <taxon>Flavobacteriia</taxon>
        <taxon>Flavobacteriales</taxon>
        <taxon>Flavobacteriaceae</taxon>
        <taxon>Flavobacterium</taxon>
    </lineage>
</organism>
<evidence type="ECO:0000313" key="7">
    <source>
        <dbReference type="EMBL" id="NYA70008.1"/>
    </source>
</evidence>
<feature type="compositionally biased region" description="Pro residues" evidence="5">
    <location>
        <begin position="1475"/>
        <end position="1484"/>
    </location>
</feature>
<dbReference type="GO" id="GO:0009306">
    <property type="term" value="P:protein secretion"/>
    <property type="evidence" value="ECO:0007669"/>
    <property type="project" value="InterPro"/>
</dbReference>
<evidence type="ECO:0000256" key="4">
    <source>
        <dbReference type="ARBA" id="ARBA00023136"/>
    </source>
</evidence>
<evidence type="ECO:0000256" key="1">
    <source>
        <dbReference type="ARBA" id="ARBA00004167"/>
    </source>
</evidence>
<dbReference type="GO" id="GO:0005886">
    <property type="term" value="C:plasma membrane"/>
    <property type="evidence" value="ECO:0007669"/>
    <property type="project" value="InterPro"/>
</dbReference>
<protein>
    <submittedName>
        <fullName evidence="7">Translocation/assembly module TamB domain-containing protein</fullName>
    </submittedName>
</protein>
<dbReference type="InterPro" id="IPR007452">
    <property type="entry name" value="TamB_C"/>
</dbReference>
<evidence type="ECO:0000256" key="2">
    <source>
        <dbReference type="ARBA" id="ARBA00022692"/>
    </source>
</evidence>
<feature type="domain" description="Translocation and assembly module TamB C-terminal" evidence="6">
    <location>
        <begin position="994"/>
        <end position="1418"/>
    </location>
</feature>
<evidence type="ECO:0000256" key="3">
    <source>
        <dbReference type="ARBA" id="ARBA00022989"/>
    </source>
</evidence>
<gene>
    <name evidence="7" type="ORF">HZF10_03675</name>
</gene>
<keyword evidence="8" id="KW-1185">Reference proteome</keyword>
<feature type="region of interest" description="Disordered" evidence="5">
    <location>
        <begin position="1445"/>
        <end position="1484"/>
    </location>
</feature>
<dbReference type="PANTHER" id="PTHR36985">
    <property type="entry name" value="TRANSLOCATION AND ASSEMBLY MODULE SUBUNIT TAMB"/>
    <property type="match status" value="1"/>
</dbReference>
<dbReference type="EMBL" id="JACBJI010000001">
    <property type="protein sequence ID" value="NYA70008.1"/>
    <property type="molecule type" value="Genomic_DNA"/>
</dbReference>
<dbReference type="RefSeq" id="WP_176004823.1">
    <property type="nucleotide sequence ID" value="NZ_JABWMI010000005.1"/>
</dbReference>
<name>A0A7Y9C648_9FLAO</name>
<keyword evidence="3" id="KW-1133">Transmembrane helix</keyword>
<sequence>MTGILLSLPPVQTKLAQYLTEKINEDYGTDIKVDKVAISIFGSVKLNTVMIRDYKKDTLIYANRIQTNILSFKRLYGGDLLFGDIRADGMVFNMKTYKGERETNLDKFLKLFDEPGAKPSGRKFLLKADNLYVSNSRFILLDENRQNPKDADFRKLDGRIKDFMVYGPEVTMDIRELAFMDYRGLYVKNLTALFKYNKTNISLKNLDVNTAHSLMKGDVLLTYVKSDFSDFNNKVKFDINVKQATLATNDIYYFYKEMGRNKYFSLTSHVTGTLNNLYAQNLKLKDEKGSEIIGDVRFKNLFGKTGQNFYMNGTFDRVYSDYQDLVDLLPNVLGKKLPTNLKKLGKFNMSGRAEITTSSIDTELSMTTSLGNIKTEIVMTDIGNIDNAEYTGHIILDNFDIGNFLDKRDLGIVSLDVDVDGKGFKQEYMDTSFSGDIFKIRYRDYVYSNILVNGNFTNPVFEGQVFVNDPNLFMDFDGKVNLGKKEIEYDFHTKIDYANLGKMRWVKNDSIAVFKGDISTQISGNSIDDLQGNIHINQTSYQNKRDIYYFEDFSINVSFDQNRVRTIAINSPDIIEGEIVGKYKFDQMPKMIENSLGSLYANYTPYKIAKGQYMKFNFAIYNKVLEIFLPGITIGPNTQVAGSINSDNNDFKFRFDSPQIGAYENYFDNVRIQVDNKNPLYNAYVEMDSIRTKWYKISDFSALNVTARDTLFVRTEFKGGPKGQDAFNLNLYHTLDKQKNVIVGFNKSELKYKDYVWYLNEDDQDGNKVVMDRSFKNFNFDNFTLSHYNERMKFNGLINGKNKKDLTLSFDHVDLSKFTPDSQNFRVKGSLNGTVSLKQDGEIYQPMSSVRIDNLFVNETEMGNLVLDVDGDDSFRKFYVNSVLENKNFEAFRADGEITVSGGQTLLDVDMRFDRFNLAMLNALLSGEAISDIKGFASGNARIDGAFSDPDVNGRLYLDDASLKVPYLNTQYEMDKRSVVDVTETQFLIRNTGITDTKYKTVGTLEGRIEHKKFADWELDLNIASQRLLALDTQDSDDAAYYGTAFINGTASISGPTNGLFIKVDAKSEQGTSIKVPINNTESTGSRSYIHFLSPKEKYNLEKGIVEQVRNYNGLELEFDFDITPEAEVEVIIDKNSGHSIKGKGFGSLLFKINTLGKFNMWGDFQAYEGIYNFKYGGLIDKKFALKKGGSITWEGDPMRAVLNMEAVYKTTANPAILLENPSVNKKVPVEVVIGVRGNLSNPEPDFAINFPTVSSVLKSEIQYKLDDKDTRQTQALYLLSSGTFLSPEGVNESDFAGNLFETASGLIGDIFQDPDSNIKVGVDFVAADRRPGTEADGRVGFTVSTQVSDRITINGKVGVPVGGVNESAIVGDVEVQYRVNEDGTMNLRVFNRENDINYIGQGIGYTQGVGITYEVDFDTFKELINKLFKNTKIDLEKADSEVPDSYIHEGMNFTPVKDKKQKKPTTSKPNTEAVPPPSPEDGN</sequence>
<comment type="caution">
    <text evidence="7">The sequence shown here is derived from an EMBL/GenBank/DDBJ whole genome shotgun (WGS) entry which is preliminary data.</text>
</comment>
<evidence type="ECO:0000259" key="6">
    <source>
        <dbReference type="Pfam" id="PF04357"/>
    </source>
</evidence>
<keyword evidence="2" id="KW-0812">Transmembrane</keyword>
<dbReference type="Pfam" id="PF04357">
    <property type="entry name" value="TamB"/>
    <property type="match status" value="1"/>
</dbReference>
<comment type="subcellular location">
    <subcellularLocation>
        <location evidence="1">Membrane</location>
        <topology evidence="1">Single-pass membrane protein</topology>
    </subcellularLocation>
</comment>
<dbReference type="PANTHER" id="PTHR36985:SF1">
    <property type="entry name" value="TRANSLOCATION AND ASSEMBLY MODULE SUBUNIT TAMB"/>
    <property type="match status" value="1"/>
</dbReference>
<keyword evidence="4" id="KW-0472">Membrane</keyword>
<evidence type="ECO:0000256" key="5">
    <source>
        <dbReference type="SAM" id="MobiDB-lite"/>
    </source>
</evidence>
<proteinExistence type="predicted"/>
<evidence type="ECO:0000313" key="8">
    <source>
        <dbReference type="Proteomes" id="UP000535020"/>
    </source>
</evidence>
<reference evidence="7 8" key="1">
    <citation type="submission" date="2020-07" db="EMBL/GenBank/DDBJ databases">
        <authorList>
            <person name="Sun Q."/>
        </authorList>
    </citation>
    <scope>NUCLEOTIDE SEQUENCE [LARGE SCALE GENOMIC DNA]</scope>
    <source>
        <strain evidence="7 8">MAH-1</strain>
    </source>
</reference>